<dbReference type="AlphaFoldDB" id="A0A5J4ZSE6"/>
<dbReference type="Proteomes" id="UP000325577">
    <property type="component" value="Linkage Group LG5"/>
</dbReference>
<reference evidence="1 2" key="1">
    <citation type="submission" date="2019-09" db="EMBL/GenBank/DDBJ databases">
        <title>A chromosome-level genome assembly of the Chinese tupelo Nyssa sinensis.</title>
        <authorList>
            <person name="Yang X."/>
            <person name="Kang M."/>
            <person name="Yang Y."/>
            <person name="Xiong H."/>
            <person name="Wang M."/>
            <person name="Zhang Z."/>
            <person name="Wang Z."/>
            <person name="Wu H."/>
            <person name="Ma T."/>
            <person name="Liu J."/>
            <person name="Xi Z."/>
        </authorList>
    </citation>
    <scope>NUCLEOTIDE SEQUENCE [LARGE SCALE GENOMIC DNA]</scope>
    <source>
        <strain evidence="1">J267</strain>
        <tissue evidence="1">Leaf</tissue>
    </source>
</reference>
<organism evidence="1 2">
    <name type="scientific">Nyssa sinensis</name>
    <dbReference type="NCBI Taxonomy" id="561372"/>
    <lineage>
        <taxon>Eukaryota</taxon>
        <taxon>Viridiplantae</taxon>
        <taxon>Streptophyta</taxon>
        <taxon>Embryophyta</taxon>
        <taxon>Tracheophyta</taxon>
        <taxon>Spermatophyta</taxon>
        <taxon>Magnoliopsida</taxon>
        <taxon>eudicotyledons</taxon>
        <taxon>Gunneridae</taxon>
        <taxon>Pentapetalae</taxon>
        <taxon>asterids</taxon>
        <taxon>Cornales</taxon>
        <taxon>Nyssaceae</taxon>
        <taxon>Nyssa</taxon>
    </lineage>
</organism>
<proteinExistence type="predicted"/>
<sequence length="78" mass="9043">MLRLSRRWEIGAEGTEVQQGFMQIWPYDGQRQKKNWRQLRQEGNMVRCDSFDQVPSQRPLTVVNDLSVSFGNGAENGD</sequence>
<dbReference type="EMBL" id="CM018048">
    <property type="protein sequence ID" value="KAA8521655.1"/>
    <property type="molecule type" value="Genomic_DNA"/>
</dbReference>
<gene>
    <name evidence="1" type="ORF">F0562_012355</name>
</gene>
<name>A0A5J4ZSE6_9ASTE</name>
<protein>
    <submittedName>
        <fullName evidence="1">Uncharacterized protein</fullName>
    </submittedName>
</protein>
<evidence type="ECO:0000313" key="1">
    <source>
        <dbReference type="EMBL" id="KAA8521655.1"/>
    </source>
</evidence>
<keyword evidence="2" id="KW-1185">Reference proteome</keyword>
<evidence type="ECO:0000313" key="2">
    <source>
        <dbReference type="Proteomes" id="UP000325577"/>
    </source>
</evidence>
<accession>A0A5J4ZSE6</accession>